<evidence type="ECO:0000313" key="4">
    <source>
        <dbReference type="Proteomes" id="UP001501725"/>
    </source>
</evidence>
<name>A0ABP8HKK0_9BACT</name>
<evidence type="ECO:0000259" key="2">
    <source>
        <dbReference type="Pfam" id="PF20030"/>
    </source>
</evidence>
<dbReference type="Gene3D" id="3.40.50.300">
    <property type="entry name" value="P-loop containing nucleotide triphosphate hydrolases"/>
    <property type="match status" value="1"/>
</dbReference>
<dbReference type="RefSeq" id="WP_345257490.1">
    <property type="nucleotide sequence ID" value="NZ_BAABGY010000014.1"/>
</dbReference>
<dbReference type="InterPro" id="IPR027417">
    <property type="entry name" value="P-loop_NTPase"/>
</dbReference>
<dbReference type="EMBL" id="BAABGY010000014">
    <property type="protein sequence ID" value="GAA4340630.1"/>
    <property type="molecule type" value="Genomic_DNA"/>
</dbReference>
<gene>
    <name evidence="3" type="ORF">GCM10023184_38450</name>
</gene>
<dbReference type="Pfam" id="PF17868">
    <property type="entry name" value="AAA_lid_8"/>
    <property type="match status" value="1"/>
</dbReference>
<reference evidence="4" key="1">
    <citation type="journal article" date="2019" name="Int. J. Syst. Evol. Microbiol.">
        <title>The Global Catalogue of Microorganisms (GCM) 10K type strain sequencing project: providing services to taxonomists for standard genome sequencing and annotation.</title>
        <authorList>
            <consortium name="The Broad Institute Genomics Platform"/>
            <consortium name="The Broad Institute Genome Sequencing Center for Infectious Disease"/>
            <person name="Wu L."/>
            <person name="Ma J."/>
        </authorList>
    </citation>
    <scope>NUCLEOTIDE SEQUENCE [LARGE SCALE GENOMIC DNA]</scope>
    <source>
        <strain evidence="4">JCM 17919</strain>
    </source>
</reference>
<dbReference type="PANTHER" id="PTHR32204">
    <property type="entry name" value="ATPASE RAVA"/>
    <property type="match status" value="1"/>
</dbReference>
<dbReference type="Pfam" id="PF20030">
    <property type="entry name" value="bpMoxR"/>
    <property type="match status" value="1"/>
</dbReference>
<dbReference type="SUPFAM" id="SSF52540">
    <property type="entry name" value="P-loop containing nucleoside triphosphate hydrolases"/>
    <property type="match status" value="1"/>
</dbReference>
<keyword evidence="4" id="KW-1185">Reference proteome</keyword>
<accession>A0ABP8HKK0</accession>
<evidence type="ECO:0000313" key="3">
    <source>
        <dbReference type="EMBL" id="GAA4340630.1"/>
    </source>
</evidence>
<protein>
    <submittedName>
        <fullName evidence="3">AAA family ATPase</fullName>
    </submittedName>
</protein>
<organism evidence="3 4">
    <name type="scientific">Flaviaesturariibacter amylovorans</name>
    <dbReference type="NCBI Taxonomy" id="1084520"/>
    <lineage>
        <taxon>Bacteria</taxon>
        <taxon>Pseudomonadati</taxon>
        <taxon>Bacteroidota</taxon>
        <taxon>Chitinophagia</taxon>
        <taxon>Chitinophagales</taxon>
        <taxon>Chitinophagaceae</taxon>
        <taxon>Flaviaestuariibacter</taxon>
    </lineage>
</organism>
<sequence>MTPIDKLNAVLTHVKSAFVGKNEIVDLLGIGLLARENAFLLGPPGTAKSALVRTLSQSIDGGRNFEYLLTRFTEPNEIFGPFDIRRLKEGELVTNTEGMMPEAALVFLDEIFNANSAILNSLLMALNERVFRRGKETRDLPALMFVSASNTLPEDEALGALLDRFLIRVRCDYVDPDLLPEVLLAGWRLDGRIDTNRPMITPEEIRALQQQCRGVDLAPVRKTFVDLVHTLRNTGIKVSDRRAVKLQHLIAASALICGRSEALRSDLWVLKYIWDTEEQVEILAGIVDKLLEGAPAASAHPQALGNGAPNAEELMKEVELLRGRWASAGLSFEEQNVIKDKLRYVQTRTHWVRNGEHQQYIQSQIESLWQSILQTV</sequence>
<proteinExistence type="predicted"/>
<comment type="caution">
    <text evidence="3">The sequence shown here is derived from an EMBL/GenBank/DDBJ whole genome shotgun (WGS) entry which is preliminary data.</text>
</comment>
<dbReference type="CDD" id="cd00009">
    <property type="entry name" value="AAA"/>
    <property type="match status" value="1"/>
</dbReference>
<dbReference type="PANTHER" id="PTHR32204:SF0">
    <property type="entry name" value="ATPASE RAVA"/>
    <property type="match status" value="1"/>
</dbReference>
<dbReference type="InterPro" id="IPR041538">
    <property type="entry name" value="RavA-like_AAA_lid"/>
</dbReference>
<evidence type="ECO:0000259" key="1">
    <source>
        <dbReference type="Pfam" id="PF17868"/>
    </source>
</evidence>
<feature type="domain" description="ATPase RavA-like AAA lid" evidence="1">
    <location>
        <begin position="229"/>
        <end position="286"/>
    </location>
</feature>
<dbReference type="Proteomes" id="UP001501725">
    <property type="component" value="Unassembled WGS sequence"/>
</dbReference>
<dbReference type="InterPro" id="IPR050513">
    <property type="entry name" value="RavA_ATPases"/>
</dbReference>
<feature type="domain" description="MoxR" evidence="2">
    <location>
        <begin position="6"/>
        <end position="210"/>
    </location>
</feature>
<dbReference type="InterPro" id="IPR045427">
    <property type="entry name" value="MoxR"/>
</dbReference>